<dbReference type="Gene3D" id="1.10.490.10">
    <property type="entry name" value="Globins"/>
    <property type="match status" value="1"/>
</dbReference>
<dbReference type="Gene3D" id="1.20.1070.10">
    <property type="entry name" value="Rhodopsin 7-helix transmembrane proteins"/>
    <property type="match status" value="1"/>
</dbReference>
<feature type="transmembrane region" description="Helical" evidence="6">
    <location>
        <begin position="172"/>
        <end position="193"/>
    </location>
</feature>
<dbReference type="PANTHER" id="PTHR46641:SF10">
    <property type="entry name" value="G-PROTEIN COUPLED RECEPTORS FAMILY 1 PROFILE DOMAIN-CONTAINING PROTEIN"/>
    <property type="match status" value="1"/>
</dbReference>
<dbReference type="PANTHER" id="PTHR46641">
    <property type="entry name" value="FMRFAMIDE RECEPTOR-RELATED"/>
    <property type="match status" value="1"/>
</dbReference>
<evidence type="ECO:0000313" key="9">
    <source>
        <dbReference type="WBParaSite" id="ACRNAN_scaffold3426.g21787.t1"/>
    </source>
</evidence>
<feature type="transmembrane region" description="Helical" evidence="6">
    <location>
        <begin position="53"/>
        <end position="76"/>
    </location>
</feature>
<dbReference type="InterPro" id="IPR017452">
    <property type="entry name" value="GPCR_Rhodpsn_7TM"/>
</dbReference>
<dbReference type="InterPro" id="IPR012292">
    <property type="entry name" value="Globin/Proto"/>
</dbReference>
<feature type="compositionally biased region" description="Low complexity" evidence="5">
    <location>
        <begin position="612"/>
        <end position="622"/>
    </location>
</feature>
<evidence type="ECO:0000256" key="1">
    <source>
        <dbReference type="ARBA" id="ARBA00004370"/>
    </source>
</evidence>
<dbReference type="InterPro" id="IPR052954">
    <property type="entry name" value="GPCR-Ligand_Int"/>
</dbReference>
<dbReference type="SUPFAM" id="SSF81321">
    <property type="entry name" value="Family A G protein-coupled receptor-like"/>
    <property type="match status" value="1"/>
</dbReference>
<evidence type="ECO:0000256" key="4">
    <source>
        <dbReference type="ARBA" id="ARBA00023136"/>
    </source>
</evidence>
<feature type="compositionally biased region" description="Polar residues" evidence="5">
    <location>
        <begin position="590"/>
        <end position="611"/>
    </location>
</feature>
<keyword evidence="4 6" id="KW-0472">Membrane</keyword>
<dbReference type="PROSITE" id="PS50262">
    <property type="entry name" value="G_PROTEIN_RECEP_F1_2"/>
    <property type="match status" value="1"/>
</dbReference>
<evidence type="ECO:0000259" key="7">
    <source>
        <dbReference type="PROSITE" id="PS50262"/>
    </source>
</evidence>
<dbReference type="GO" id="GO:0019825">
    <property type="term" value="F:oxygen binding"/>
    <property type="evidence" value="ECO:0007669"/>
    <property type="project" value="InterPro"/>
</dbReference>
<dbReference type="CDD" id="cd14978">
    <property type="entry name" value="7tmA_FMRFamide_R-like"/>
    <property type="match status" value="1"/>
</dbReference>
<feature type="transmembrane region" description="Helical" evidence="6">
    <location>
        <begin position="88"/>
        <end position="113"/>
    </location>
</feature>
<feature type="transmembrane region" description="Helical" evidence="6">
    <location>
        <begin position="277"/>
        <end position="295"/>
    </location>
</feature>
<dbReference type="Proteomes" id="UP000887540">
    <property type="component" value="Unplaced"/>
</dbReference>
<dbReference type="GO" id="GO:0016020">
    <property type="term" value="C:membrane"/>
    <property type="evidence" value="ECO:0007669"/>
    <property type="project" value="UniProtKB-SubCell"/>
</dbReference>
<dbReference type="GO" id="GO:0020037">
    <property type="term" value="F:heme binding"/>
    <property type="evidence" value="ECO:0007669"/>
    <property type="project" value="InterPro"/>
</dbReference>
<evidence type="ECO:0000256" key="2">
    <source>
        <dbReference type="ARBA" id="ARBA00022692"/>
    </source>
</evidence>
<proteinExistence type="predicted"/>
<dbReference type="Pfam" id="PF00001">
    <property type="entry name" value="7tm_1"/>
    <property type="match status" value="1"/>
</dbReference>
<feature type="domain" description="G-protein coupled receptors family 1 profile" evidence="7">
    <location>
        <begin position="70"/>
        <end position="346"/>
    </location>
</feature>
<name>A0A914DS35_9BILA</name>
<protein>
    <submittedName>
        <fullName evidence="9">G-protein coupled receptors family 1 profile domain-containing protein</fullName>
    </submittedName>
</protein>
<feature type="transmembrane region" description="Helical" evidence="6">
    <location>
        <begin position="125"/>
        <end position="151"/>
    </location>
</feature>
<dbReference type="InterPro" id="IPR000276">
    <property type="entry name" value="GPCR_Rhodpsn"/>
</dbReference>
<evidence type="ECO:0000256" key="3">
    <source>
        <dbReference type="ARBA" id="ARBA00022989"/>
    </source>
</evidence>
<dbReference type="AlphaFoldDB" id="A0A914DS35"/>
<keyword evidence="3 6" id="KW-1133">Transmembrane helix</keyword>
<keyword evidence="8" id="KW-1185">Reference proteome</keyword>
<sequence>MVEADNSTEPFFDDIPTEGKQWCFDMLTFYRSLDDPESKKVLLQLERYAQFSFFINGLVTCILASFGLFGNLILVIQIRRSKHFSRRLAAHLAMLCAWDMALLLSCLLTYGIISLYYGIIPLVGIVAYLLYFFQPFASFCVTGTIWQVLAITIERYTAVSRPLELRTRHSQFSVRIIFLIIVVGAFILNMTVVPLERTLTECYEFTPSGINFRTMIIQRELAHDQTYAILVHLIPDIIFRAPTPIIAIAILTVRTLQICNNRTIGTQTIQTRRNVPLMLTLLNIKFILCNTLYLFNTILMEVMGYGGRTSSQQNELVMEQYIRSLYLTDFSNMLLALHSASNWLIFYRWPRVASTAKKYSHFTMTSYTTTKTSMIDYEIAQLIHSRFSANKKKVCTEILATLCADSMHIARKLMDEDLQHKQTAEFFAKQANLQRHGETLANVIDEILSTLAMKNSSIILMRDLCRQIGYKYYKINVHCSAEHWKIARSILISELLQHNSANNKCAQNKPLPILQTTALQKAFNKIFNLALREIKSGALCAMVDATRSNLRRQSHDGMILNGRPRASLKMSDPTQISKLYRNKNRRSKRNGFNSLNEDPRTTCSDSVETFLSSPQNSQQNSDSWHKSYYIDVPEFNLSLFDQTSPRSIQSEI</sequence>
<feature type="region of interest" description="Disordered" evidence="5">
    <location>
        <begin position="585"/>
        <end position="622"/>
    </location>
</feature>
<evidence type="ECO:0000256" key="5">
    <source>
        <dbReference type="SAM" id="MobiDB-lite"/>
    </source>
</evidence>
<evidence type="ECO:0000313" key="8">
    <source>
        <dbReference type="Proteomes" id="UP000887540"/>
    </source>
</evidence>
<feature type="transmembrane region" description="Helical" evidence="6">
    <location>
        <begin position="237"/>
        <end position="256"/>
    </location>
</feature>
<organism evidence="8 9">
    <name type="scientific">Acrobeloides nanus</name>
    <dbReference type="NCBI Taxonomy" id="290746"/>
    <lineage>
        <taxon>Eukaryota</taxon>
        <taxon>Metazoa</taxon>
        <taxon>Ecdysozoa</taxon>
        <taxon>Nematoda</taxon>
        <taxon>Chromadorea</taxon>
        <taxon>Rhabditida</taxon>
        <taxon>Tylenchina</taxon>
        <taxon>Cephalobomorpha</taxon>
        <taxon>Cephaloboidea</taxon>
        <taxon>Cephalobidae</taxon>
        <taxon>Acrobeloides</taxon>
    </lineage>
</organism>
<reference evidence="9" key="1">
    <citation type="submission" date="2022-11" db="UniProtKB">
        <authorList>
            <consortium name="WormBaseParasite"/>
        </authorList>
    </citation>
    <scope>IDENTIFICATION</scope>
</reference>
<keyword evidence="2 6" id="KW-0812">Transmembrane</keyword>
<dbReference type="GO" id="GO:0004930">
    <property type="term" value="F:G protein-coupled receptor activity"/>
    <property type="evidence" value="ECO:0007669"/>
    <property type="project" value="InterPro"/>
</dbReference>
<comment type="subcellular location">
    <subcellularLocation>
        <location evidence="1">Membrane</location>
    </subcellularLocation>
</comment>
<feature type="region of interest" description="Disordered" evidence="5">
    <location>
        <begin position="554"/>
        <end position="573"/>
    </location>
</feature>
<dbReference type="WBParaSite" id="ACRNAN_scaffold3426.g21787.t1">
    <property type="protein sequence ID" value="ACRNAN_scaffold3426.g21787.t1"/>
    <property type="gene ID" value="ACRNAN_scaffold3426.g21787"/>
</dbReference>
<evidence type="ECO:0000256" key="6">
    <source>
        <dbReference type="SAM" id="Phobius"/>
    </source>
</evidence>
<accession>A0A914DS35</accession>